<dbReference type="Proteomes" id="UP000294530">
    <property type="component" value="Unassembled WGS sequence"/>
</dbReference>
<comment type="caution">
    <text evidence="1">The sequence shown here is derived from an EMBL/GenBank/DDBJ whole genome shotgun (WGS) entry which is preliminary data.</text>
</comment>
<evidence type="ECO:0000313" key="2">
    <source>
        <dbReference type="Proteomes" id="UP000294530"/>
    </source>
</evidence>
<keyword evidence="2" id="KW-1185">Reference proteome</keyword>
<name>A0A976IHD2_BRELC</name>
<evidence type="ECO:0000313" key="1">
    <source>
        <dbReference type="EMBL" id="TDH71834.1"/>
    </source>
</evidence>
<dbReference type="EMBL" id="SHOA02000015">
    <property type="protein sequence ID" value="TDH71834.1"/>
    <property type="molecule type" value="Genomic_DNA"/>
</dbReference>
<dbReference type="OrthoDB" id="72231at2759"/>
<gene>
    <name evidence="1" type="ORF">CCR75_001774</name>
</gene>
<protein>
    <submittedName>
        <fullName evidence="1">Uncharacterized protein</fullName>
    </submittedName>
</protein>
<dbReference type="GeneID" id="94345546"/>
<sequence length="303" mass="32877">MVVSKPLTVQVQRLEADDNKRLDEKLSVQLAVGNDKRQTQFVSVGSKIGDTWKFDVSSMADSANVHIEVFEEGRETPLVSEKQSLREFASKNQMTFTYGATSDPHTIRLVMDVDYKSSTQEGIVAAASTHRPWFMRASYYYTTTKNVYDYATSFVLVKPFARLGEATVNTVLATVTGKTLADVDQSLMVPVLGSVDSKVDATISMAFTKLYQGQLFAVNTKNKAVRAVSNVVHKTGSTAVNATTYTTNKVLSTSGAAVGAVIGVAEFTSSQVKHASSSTFGAVRGVTYFFLSHVPILGPKIRA</sequence>
<organism evidence="1 2">
    <name type="scientific">Bremia lactucae</name>
    <name type="common">Lettuce downy mildew</name>
    <dbReference type="NCBI Taxonomy" id="4779"/>
    <lineage>
        <taxon>Eukaryota</taxon>
        <taxon>Sar</taxon>
        <taxon>Stramenopiles</taxon>
        <taxon>Oomycota</taxon>
        <taxon>Peronosporomycetes</taxon>
        <taxon>Peronosporales</taxon>
        <taxon>Peronosporaceae</taxon>
        <taxon>Bremia</taxon>
    </lineage>
</organism>
<dbReference type="KEGG" id="blac:94345546"/>
<reference evidence="1 2" key="1">
    <citation type="journal article" date="2021" name="Genome Biol.">
        <title>AFLAP: assembly-free linkage analysis pipeline using k-mers from genome sequencing data.</title>
        <authorList>
            <person name="Fletcher K."/>
            <person name="Zhang L."/>
            <person name="Gil J."/>
            <person name="Han R."/>
            <person name="Cavanaugh K."/>
            <person name="Michelmore R."/>
        </authorList>
    </citation>
    <scope>NUCLEOTIDE SEQUENCE [LARGE SCALE GENOMIC DNA]</scope>
    <source>
        <strain evidence="1 2">SF5</strain>
    </source>
</reference>
<dbReference type="AlphaFoldDB" id="A0A976IHD2"/>
<proteinExistence type="predicted"/>
<dbReference type="RefSeq" id="XP_067821333.1">
    <property type="nucleotide sequence ID" value="XM_067959875.1"/>
</dbReference>
<accession>A0A976IHD2</accession>